<dbReference type="FunCoup" id="A0A0V1BH19">
    <property type="interactions" value="1545"/>
</dbReference>
<dbReference type="EMBL" id="JYDH01000044">
    <property type="protein sequence ID" value="KRY36329.1"/>
    <property type="molecule type" value="Genomic_DNA"/>
</dbReference>
<dbReference type="Proteomes" id="UP000054776">
    <property type="component" value="Unassembled WGS sequence"/>
</dbReference>
<feature type="compositionally biased region" description="Polar residues" evidence="3">
    <location>
        <begin position="238"/>
        <end position="252"/>
    </location>
</feature>
<feature type="compositionally biased region" description="Low complexity" evidence="3">
    <location>
        <begin position="226"/>
        <end position="237"/>
    </location>
</feature>
<dbReference type="PANTHER" id="PTHR22166">
    <property type="entry name" value="ENDOPLASMIC RETICULUM JUNCTION FORMATION PROTEIN LUNAPARK"/>
    <property type="match status" value="1"/>
</dbReference>
<dbReference type="Pfam" id="PF10058">
    <property type="entry name" value="Zn_ribbon_10"/>
    <property type="match status" value="1"/>
</dbReference>
<comment type="function">
    <text evidence="2">Plays a role in determining ER morphology.</text>
</comment>
<keyword evidence="2" id="KW-1133">Transmembrane helix</keyword>
<feature type="compositionally biased region" description="Low complexity" evidence="3">
    <location>
        <begin position="207"/>
        <end position="218"/>
    </location>
</feature>
<dbReference type="GO" id="GO:1903373">
    <property type="term" value="P:positive regulation of endoplasmic reticulum tubular network organization"/>
    <property type="evidence" value="ECO:0007669"/>
    <property type="project" value="UniProtKB-UniRule"/>
</dbReference>
<evidence type="ECO:0000256" key="3">
    <source>
        <dbReference type="SAM" id="MobiDB-lite"/>
    </source>
</evidence>
<keyword evidence="2" id="KW-0862">Zinc</keyword>
<name>A0A0V1BH19_TRISP</name>
<keyword evidence="2" id="KW-0479">Metal-binding</keyword>
<comment type="domain">
    <text evidence="2">The C4-type zinc finger motif is necessary both for its ER three-way tubular junction localization and formation.</text>
</comment>
<evidence type="ECO:0000256" key="1">
    <source>
        <dbReference type="ARBA" id="ARBA00009940"/>
    </source>
</evidence>
<organism evidence="5 6">
    <name type="scientific">Trichinella spiralis</name>
    <name type="common">Trichina worm</name>
    <dbReference type="NCBI Taxonomy" id="6334"/>
    <lineage>
        <taxon>Eukaryota</taxon>
        <taxon>Metazoa</taxon>
        <taxon>Ecdysozoa</taxon>
        <taxon>Nematoda</taxon>
        <taxon>Enoplea</taxon>
        <taxon>Dorylaimia</taxon>
        <taxon>Trichinellida</taxon>
        <taxon>Trichinellidae</taxon>
        <taxon>Trichinella</taxon>
    </lineage>
</organism>
<dbReference type="GO" id="GO:0071788">
    <property type="term" value="P:endoplasmic reticulum tubular network maintenance"/>
    <property type="evidence" value="ECO:0007669"/>
    <property type="project" value="UniProtKB-UniRule"/>
</dbReference>
<keyword evidence="6" id="KW-1185">Reference proteome</keyword>
<evidence type="ECO:0000313" key="6">
    <source>
        <dbReference type="Proteomes" id="UP000054776"/>
    </source>
</evidence>
<dbReference type="InParanoid" id="A0A0V1BH19"/>
<sequence length="351" mass="40966">MIDVLKRRDLSNKSMRCSSLTYCRMGALLSRAGYRNYNAELEVLSEEMKILESECRCIGFRRSRADLVFFTVLFINVMLVLMLCHFVKIDRLLNEYSTLFYITVLFPCLVLFIRFVYACYYGRKLYNRKKRLENLMRQRQEMLREVKEKAVYNVAKELLDRYDFTSEYLDGMAMNESPKNIRRRQLGNSPLSRSPLTNITRPNAVDTTPSNCPSTSNSLHTDIKNSSTDGSISSLSSNEGANHTQNTPKSSDESVQIFSKLRHWWEQFMDFIVRDGPAERYALICVYCKGHNGMAMIEDFENLSFRCCYCSMLNKSRVELRRRKEIKSSSPSPTVLKRRQNPFIRETTDIL</sequence>
<dbReference type="GO" id="GO:0098826">
    <property type="term" value="C:endoplasmic reticulum tubular network membrane"/>
    <property type="evidence" value="ECO:0007669"/>
    <property type="project" value="UniProtKB-UniRule"/>
</dbReference>
<feature type="compositionally biased region" description="Polar residues" evidence="3">
    <location>
        <begin position="186"/>
        <end position="201"/>
    </location>
</feature>
<keyword evidence="2" id="KW-0863">Zinc-finger</keyword>
<feature type="domain" description="Lunapark zinc ribbon" evidence="4">
    <location>
        <begin position="264"/>
        <end position="314"/>
    </location>
</feature>
<reference evidence="5 6" key="1">
    <citation type="submission" date="2015-01" db="EMBL/GenBank/DDBJ databases">
        <title>Evolution of Trichinella species and genotypes.</title>
        <authorList>
            <person name="Korhonen P.K."/>
            <person name="Edoardo P."/>
            <person name="Giuseppe L.R."/>
            <person name="Gasser R.B."/>
        </authorList>
    </citation>
    <scope>NUCLEOTIDE SEQUENCE [LARGE SCALE GENOMIC DNA]</scope>
    <source>
        <strain evidence="5">ISS3</strain>
    </source>
</reference>
<comment type="subcellular location">
    <subcellularLocation>
        <location evidence="2">Endoplasmic reticulum membrane</location>
        <topology evidence="2">Multi-pass membrane protein</topology>
    </subcellularLocation>
</comment>
<keyword evidence="2" id="KW-0472">Membrane</keyword>
<dbReference type="AlphaFoldDB" id="A0A0V1BH19"/>
<comment type="caution">
    <text evidence="5">The sequence shown here is derived from an EMBL/GenBank/DDBJ whole genome shotgun (WGS) entry which is preliminary data.</text>
</comment>
<protein>
    <recommendedName>
        <fullName evidence="2">Endoplasmic reticulum junction formation protein lunapark</fullName>
    </recommendedName>
</protein>
<evidence type="ECO:0000256" key="2">
    <source>
        <dbReference type="RuleBase" id="RU367073"/>
    </source>
</evidence>
<evidence type="ECO:0000259" key="4">
    <source>
        <dbReference type="Pfam" id="PF10058"/>
    </source>
</evidence>
<dbReference type="InterPro" id="IPR019273">
    <property type="entry name" value="Lunapark_Znf"/>
</dbReference>
<dbReference type="PANTHER" id="PTHR22166:SF12">
    <property type="entry name" value="ENDOPLASMIC RETICULUM JUNCTION FORMATION PROTEIN LUNAPARK"/>
    <property type="match status" value="1"/>
</dbReference>
<feature type="transmembrane region" description="Helical" evidence="2">
    <location>
        <begin position="67"/>
        <end position="88"/>
    </location>
</feature>
<comment type="similarity">
    <text evidence="1 2">Belongs to the lunapark family.</text>
</comment>
<keyword evidence="2" id="KW-0812">Transmembrane</keyword>
<proteinExistence type="inferred from homology"/>
<dbReference type="InterPro" id="IPR040115">
    <property type="entry name" value="Lnp"/>
</dbReference>
<evidence type="ECO:0000313" key="5">
    <source>
        <dbReference type="EMBL" id="KRY36329.1"/>
    </source>
</evidence>
<keyword evidence="2" id="KW-0256">Endoplasmic reticulum</keyword>
<gene>
    <name evidence="5" type="primary">LNP</name>
    <name evidence="5" type="ORF">T01_13557</name>
</gene>
<dbReference type="STRING" id="6334.A0A0V1BH19"/>
<dbReference type="GO" id="GO:0008270">
    <property type="term" value="F:zinc ion binding"/>
    <property type="evidence" value="ECO:0007669"/>
    <property type="project" value="UniProtKB-KW"/>
</dbReference>
<feature type="transmembrane region" description="Helical" evidence="2">
    <location>
        <begin position="100"/>
        <end position="121"/>
    </location>
</feature>
<accession>A0A0V1BH19</accession>
<dbReference type="OrthoDB" id="3169036at2759"/>
<feature type="region of interest" description="Disordered" evidence="3">
    <location>
        <begin position="179"/>
        <end position="252"/>
    </location>
</feature>